<evidence type="ECO:0000313" key="4">
    <source>
        <dbReference type="Proteomes" id="UP000662931"/>
    </source>
</evidence>
<evidence type="ECO:0000313" key="3">
    <source>
        <dbReference type="EMBL" id="QPG76462.1"/>
    </source>
</evidence>
<feature type="compositionally biased region" description="Basic and acidic residues" evidence="2">
    <location>
        <begin position="1"/>
        <end position="12"/>
    </location>
</feature>
<accession>A0A875S9E9</accession>
<dbReference type="GO" id="GO:0005758">
    <property type="term" value="C:mitochondrial intermembrane space"/>
    <property type="evidence" value="ECO:0007669"/>
    <property type="project" value="InterPro"/>
</dbReference>
<comment type="similarity">
    <text evidence="1">Belongs to the MIX23 family.</text>
</comment>
<dbReference type="EMBL" id="CP064815">
    <property type="protein sequence ID" value="QPG76462.1"/>
    <property type="molecule type" value="Genomic_DNA"/>
</dbReference>
<reference evidence="3" key="1">
    <citation type="submission" date="2020-10" db="EMBL/GenBank/DDBJ databases">
        <authorList>
            <person name="Roach M.J.R."/>
        </authorList>
    </citation>
    <scope>NUCLEOTIDE SEQUENCE</scope>
    <source>
        <strain evidence="3">CBS 1945</strain>
    </source>
</reference>
<keyword evidence="4" id="KW-1185">Reference proteome</keyword>
<evidence type="ECO:0000256" key="1">
    <source>
        <dbReference type="ARBA" id="ARBA00024204"/>
    </source>
</evidence>
<protein>
    <submittedName>
        <fullName evidence="3">Uncharacterized protein</fullName>
    </submittedName>
</protein>
<sequence>MESKADSFKETYDSGMDIDPEKTIPNPPKYERQICLDDAKSLTNFLKLSRLNVDDSIRTRINSVINHHESKDKKSILSFQRPNYATDSPCLPLIKQFIFPQWCRRVDAIKFCQSEVTEMAKEVENDPDLNMSDEERNELLRIDPYAMRDIARKKIEKSEEINALITKWANEREIEGIVRERSEEVIYDLCDITNFDVKHEFLKYCGGVSKK</sequence>
<dbReference type="GeneID" id="62197251"/>
<dbReference type="Pfam" id="PF09774">
    <property type="entry name" value="MIX23"/>
    <property type="match status" value="1"/>
</dbReference>
<organism evidence="3 4">
    <name type="scientific">Eeniella nana</name>
    <name type="common">Yeast</name>
    <name type="synonym">Brettanomyces nanus</name>
    <dbReference type="NCBI Taxonomy" id="13502"/>
    <lineage>
        <taxon>Eukaryota</taxon>
        <taxon>Fungi</taxon>
        <taxon>Dikarya</taxon>
        <taxon>Ascomycota</taxon>
        <taxon>Saccharomycotina</taxon>
        <taxon>Pichiomycetes</taxon>
        <taxon>Pichiales</taxon>
        <taxon>Pichiaceae</taxon>
        <taxon>Brettanomyces</taxon>
    </lineage>
</organism>
<dbReference type="Proteomes" id="UP000662931">
    <property type="component" value="Chromosome 4"/>
</dbReference>
<dbReference type="AlphaFoldDB" id="A0A875S9E9"/>
<dbReference type="RefSeq" id="XP_038780027.1">
    <property type="nucleotide sequence ID" value="XM_038924099.1"/>
</dbReference>
<dbReference type="PANTHER" id="PTHR31905">
    <property type="entry name" value="COILED-COIL DOMAIN-CONTAINING PROTEIN 58"/>
    <property type="match status" value="1"/>
</dbReference>
<gene>
    <name evidence="3" type="ORF">FOA43_003851</name>
</gene>
<name>A0A875S9E9_EENNA</name>
<dbReference type="KEGG" id="bnn:FOA43_003851"/>
<evidence type="ECO:0000256" key="2">
    <source>
        <dbReference type="SAM" id="MobiDB-lite"/>
    </source>
</evidence>
<feature type="region of interest" description="Disordered" evidence="2">
    <location>
        <begin position="1"/>
        <end position="27"/>
    </location>
</feature>
<proteinExistence type="inferred from homology"/>
<dbReference type="InterPro" id="IPR019171">
    <property type="entry name" value="MIX23"/>
</dbReference>
<dbReference type="PANTHER" id="PTHR31905:SF2">
    <property type="entry name" value="PROTEIN MIX23"/>
    <property type="match status" value="1"/>
</dbReference>
<dbReference type="OrthoDB" id="5593818at2759"/>